<dbReference type="RefSeq" id="WP_109929652.1">
    <property type="nucleotide sequence ID" value="NZ_QGNY01000003.1"/>
</dbReference>
<dbReference type="Gene3D" id="1.25.40.390">
    <property type="match status" value="1"/>
</dbReference>
<dbReference type="OrthoDB" id="621570at2"/>
<keyword evidence="9" id="KW-1185">Reference proteome</keyword>
<evidence type="ECO:0000313" key="9">
    <source>
        <dbReference type="Proteomes" id="UP000245391"/>
    </source>
</evidence>
<dbReference type="Proteomes" id="UP000245391">
    <property type="component" value="Unassembled WGS sequence"/>
</dbReference>
<dbReference type="Pfam" id="PF14322">
    <property type="entry name" value="SusD-like_3"/>
    <property type="match status" value="1"/>
</dbReference>
<evidence type="ECO:0000256" key="2">
    <source>
        <dbReference type="ARBA" id="ARBA00006275"/>
    </source>
</evidence>
<dbReference type="InterPro" id="IPR012944">
    <property type="entry name" value="SusD_RagB_dom"/>
</dbReference>
<comment type="similarity">
    <text evidence="2">Belongs to the SusD family.</text>
</comment>
<evidence type="ECO:0000259" key="7">
    <source>
        <dbReference type="Pfam" id="PF14322"/>
    </source>
</evidence>
<dbReference type="EMBL" id="QGNY01000003">
    <property type="protein sequence ID" value="PWS32205.1"/>
    <property type="molecule type" value="Genomic_DNA"/>
</dbReference>
<protein>
    <submittedName>
        <fullName evidence="8">RagB/SusD family nutrient uptake outer membrane protein</fullName>
    </submittedName>
</protein>
<reference evidence="9" key="1">
    <citation type="submission" date="2018-05" db="EMBL/GenBank/DDBJ databases">
        <title>Pedobacter paludis sp. nov., isolated from wetland soil.</title>
        <authorList>
            <person name="Zhang Y."/>
        </authorList>
    </citation>
    <scope>NUCLEOTIDE SEQUENCE [LARGE SCALE GENOMIC DNA]</scope>
    <source>
        <strain evidence="9">R-8</strain>
    </source>
</reference>
<organism evidence="8 9">
    <name type="scientific">Pedobacter paludis</name>
    <dbReference type="NCBI Taxonomy" id="2203212"/>
    <lineage>
        <taxon>Bacteria</taxon>
        <taxon>Pseudomonadati</taxon>
        <taxon>Bacteroidota</taxon>
        <taxon>Sphingobacteriia</taxon>
        <taxon>Sphingobacteriales</taxon>
        <taxon>Sphingobacteriaceae</taxon>
        <taxon>Pedobacter</taxon>
    </lineage>
</organism>
<dbReference type="InterPro" id="IPR033985">
    <property type="entry name" value="SusD-like_N"/>
</dbReference>
<evidence type="ECO:0000256" key="4">
    <source>
        <dbReference type="ARBA" id="ARBA00023136"/>
    </source>
</evidence>
<gene>
    <name evidence="8" type="ORF">DF947_10575</name>
</gene>
<evidence type="ECO:0000256" key="3">
    <source>
        <dbReference type="ARBA" id="ARBA00022729"/>
    </source>
</evidence>
<dbReference type="Pfam" id="PF07980">
    <property type="entry name" value="SusD_RagB"/>
    <property type="match status" value="1"/>
</dbReference>
<comment type="caution">
    <text evidence="8">The sequence shown here is derived from an EMBL/GenBank/DDBJ whole genome shotgun (WGS) entry which is preliminary data.</text>
</comment>
<evidence type="ECO:0000259" key="6">
    <source>
        <dbReference type="Pfam" id="PF07980"/>
    </source>
</evidence>
<dbReference type="SUPFAM" id="SSF48452">
    <property type="entry name" value="TPR-like"/>
    <property type="match status" value="1"/>
</dbReference>
<dbReference type="GO" id="GO:0009279">
    <property type="term" value="C:cell outer membrane"/>
    <property type="evidence" value="ECO:0007669"/>
    <property type="project" value="UniProtKB-SubCell"/>
</dbReference>
<dbReference type="CDD" id="cd08977">
    <property type="entry name" value="SusD"/>
    <property type="match status" value="1"/>
</dbReference>
<proteinExistence type="inferred from homology"/>
<keyword evidence="5" id="KW-0998">Cell outer membrane</keyword>
<feature type="domain" description="SusD-like N-terminal" evidence="7">
    <location>
        <begin position="108"/>
        <end position="250"/>
    </location>
</feature>
<name>A0A317F0B5_9SPHI</name>
<sequence length="490" mass="54212">MKITSLNKSTLQRINLASLAAICLLMLLPACKKFVEVDPPTTKLNTDNVFLQDGTAISVVTGIFSQMSAKNGAIAGSSGDDITHMCLYPGLSADELKLFSSINSTSPLYSYYKNSLTINTLTGTDFWESSYSRIFQINSAIAGLTASNSLTADIKKQLLGESYFLRGLYYFYLTNLYGEVPIALTTDYSITRTLARSPQNLVYAQIKSDLIRAKELLSSNYLAGNLTTTTTDRVRPTKMAAAALLSRVALYTSDYITAENQASEVIANGSYDTVPLSLVFLKNSKETIWALQPVNSGTGQNTGEGALFNLPPSGPSDIYTVYLNPQLIDSFEAGDQRKTQWTNSLTVQGTTYNYAYKYQVGKVNTETVEFPIVLRLSEQYLIRAEARAMQQHFVTAMEDLNVIRRRAGLSGLSSNSTADALSKIIHERQVELFTEWGHRWLDLKRTGKINDVMVQAALAKGTTWDPKWALYPIPINDINRDPNLIQNPGY</sequence>
<evidence type="ECO:0000313" key="8">
    <source>
        <dbReference type="EMBL" id="PWS32205.1"/>
    </source>
</evidence>
<keyword evidence="3" id="KW-0732">Signal</keyword>
<evidence type="ECO:0000256" key="1">
    <source>
        <dbReference type="ARBA" id="ARBA00004442"/>
    </source>
</evidence>
<dbReference type="InterPro" id="IPR011990">
    <property type="entry name" value="TPR-like_helical_dom_sf"/>
</dbReference>
<accession>A0A317F0B5</accession>
<comment type="subcellular location">
    <subcellularLocation>
        <location evidence="1">Cell outer membrane</location>
    </subcellularLocation>
</comment>
<evidence type="ECO:0000256" key="5">
    <source>
        <dbReference type="ARBA" id="ARBA00023237"/>
    </source>
</evidence>
<keyword evidence="4" id="KW-0472">Membrane</keyword>
<feature type="domain" description="RagB/SusD" evidence="6">
    <location>
        <begin position="361"/>
        <end position="490"/>
    </location>
</feature>
<dbReference type="AlphaFoldDB" id="A0A317F0B5"/>